<proteinExistence type="predicted"/>
<keyword evidence="2" id="KW-1185">Reference proteome</keyword>
<gene>
    <name evidence="1" type="ORF">EURHEDRAFT_411523</name>
</gene>
<dbReference type="STRING" id="1388766.A0A017SHL8"/>
<name>A0A017SHL8_ASPRC</name>
<evidence type="ECO:0000313" key="1">
    <source>
        <dbReference type="EMBL" id="EYE95800.1"/>
    </source>
</evidence>
<evidence type="ECO:0000313" key="2">
    <source>
        <dbReference type="Proteomes" id="UP000019804"/>
    </source>
</evidence>
<organism evidence="1 2">
    <name type="scientific">Aspergillus ruber (strain CBS 135680)</name>
    <dbReference type="NCBI Taxonomy" id="1388766"/>
    <lineage>
        <taxon>Eukaryota</taxon>
        <taxon>Fungi</taxon>
        <taxon>Dikarya</taxon>
        <taxon>Ascomycota</taxon>
        <taxon>Pezizomycotina</taxon>
        <taxon>Eurotiomycetes</taxon>
        <taxon>Eurotiomycetidae</taxon>
        <taxon>Eurotiales</taxon>
        <taxon>Aspergillaceae</taxon>
        <taxon>Aspergillus</taxon>
        <taxon>Aspergillus subgen. Aspergillus</taxon>
    </lineage>
</organism>
<sequence>MADPNDTQLSDAVTKEFTAAGYKADHIATILARQESLKHERVRDQETWVTIHREHLLPETLDAYQLPWEWDEEDPNYIIIKHWFSRDVQEELFAHTRRLRKQRLDGLQADLGDYELIEKNRDRKRHDEVLGYFRGRGQKPKKRYAYAKGRV</sequence>
<reference evidence="2" key="1">
    <citation type="journal article" date="2014" name="Nat. Commun.">
        <title>Genomic adaptations of the halophilic Dead Sea filamentous fungus Eurotium rubrum.</title>
        <authorList>
            <person name="Kis-Papo T."/>
            <person name="Weig A.R."/>
            <person name="Riley R."/>
            <person name="Persoh D."/>
            <person name="Salamov A."/>
            <person name="Sun H."/>
            <person name="Lipzen A."/>
            <person name="Wasser S.P."/>
            <person name="Rambold G."/>
            <person name="Grigoriev I.V."/>
            <person name="Nevo E."/>
        </authorList>
    </citation>
    <scope>NUCLEOTIDE SEQUENCE [LARGE SCALE GENOMIC DNA]</scope>
    <source>
        <strain evidence="2">CBS 135680</strain>
    </source>
</reference>
<protein>
    <submittedName>
        <fullName evidence="1">Uncharacterized protein</fullName>
    </submittedName>
</protein>
<dbReference type="HOGENOM" id="CLU_1731048_0_0_1"/>
<dbReference type="RefSeq" id="XP_040639488.1">
    <property type="nucleotide sequence ID" value="XM_040781643.1"/>
</dbReference>
<dbReference type="Proteomes" id="UP000019804">
    <property type="component" value="Unassembled WGS sequence"/>
</dbReference>
<dbReference type="AlphaFoldDB" id="A0A017SHL8"/>
<dbReference type="GeneID" id="63696767"/>
<dbReference type="OrthoDB" id="6133115at2759"/>
<dbReference type="EMBL" id="KK088420">
    <property type="protein sequence ID" value="EYE95800.1"/>
    <property type="molecule type" value="Genomic_DNA"/>
</dbReference>
<accession>A0A017SHL8</accession>